<dbReference type="InterPro" id="IPR049156">
    <property type="entry name" value="Phage_chap_TAC_15-like"/>
</dbReference>
<reference evidence="1 2" key="1">
    <citation type="submission" date="2019-03" db="EMBL/GenBank/DDBJ databases">
        <title>Pragia sp. nov. isolated from the gut tract of Carduelis flavirostris.</title>
        <authorList>
            <person name="Ge Y."/>
        </authorList>
    </citation>
    <scope>NUCLEOTIDE SEQUENCE [LARGE SCALE GENOMIC DNA]</scope>
    <source>
        <strain evidence="1 2">CF-458</strain>
    </source>
</reference>
<dbReference type="Proteomes" id="UP000293154">
    <property type="component" value="Chromosome"/>
</dbReference>
<proteinExistence type="predicted"/>
<sequence>MKVETFIIGNKEYTAGKMNAFDAGRLLIKLKSVISPALSQLGQGEDIQNGNIMDLLSGLDEKTHEDIIFPILAAAGVYSIEDKRKISSAMDMNMCFSVDTLFDFYLLVWEVLKLNFTPFIGQVTSHFGSQNTEPEVVV</sequence>
<dbReference type="OrthoDB" id="6623586at2"/>
<dbReference type="EMBL" id="CP034752">
    <property type="protein sequence ID" value="QBH97294.1"/>
    <property type="molecule type" value="Genomic_DNA"/>
</dbReference>
<organism evidence="1 2">
    <name type="scientific">Limnobaculum zhutongyuii</name>
    <dbReference type="NCBI Taxonomy" id="2498113"/>
    <lineage>
        <taxon>Bacteria</taxon>
        <taxon>Pseudomonadati</taxon>
        <taxon>Pseudomonadota</taxon>
        <taxon>Gammaproteobacteria</taxon>
        <taxon>Enterobacterales</taxon>
        <taxon>Budviciaceae</taxon>
        <taxon>Limnobaculum</taxon>
    </lineage>
</organism>
<name>A0A411WM57_9GAMM</name>
<dbReference type="Pfam" id="PF21822">
    <property type="entry name" value="Phage_TAC_15"/>
    <property type="match status" value="1"/>
</dbReference>
<protein>
    <submittedName>
        <fullName evidence="1">Uncharacterized protein</fullName>
    </submittedName>
</protein>
<accession>A0A411WM57</accession>
<evidence type="ECO:0000313" key="1">
    <source>
        <dbReference type="EMBL" id="QBH97294.1"/>
    </source>
</evidence>
<dbReference type="AlphaFoldDB" id="A0A411WM57"/>
<dbReference type="RefSeq" id="WP_130592228.1">
    <property type="nucleotide sequence ID" value="NZ_CP034752.1"/>
</dbReference>
<keyword evidence="2" id="KW-1185">Reference proteome</keyword>
<gene>
    <name evidence="1" type="ORF">EKN56_13330</name>
</gene>
<evidence type="ECO:0000313" key="2">
    <source>
        <dbReference type="Proteomes" id="UP000293154"/>
    </source>
</evidence>
<dbReference type="KEGG" id="prag:EKN56_13330"/>